<protein>
    <submittedName>
        <fullName evidence="2">Uncharacterized protein</fullName>
    </submittedName>
</protein>
<dbReference type="OrthoDB" id="3340146at2759"/>
<dbReference type="InParanoid" id="A0A0D1CPK2"/>
<sequence>MGGSDIKHDSTTRSGTEALSTSVSDTQRQTETDMSKVHVSDLAQRLLPQASGIGEYAMFDRDAVAVHASPRSFAKDFEREQVRALLDVFTSATAPSVSTELLKQHAKSITLATTDYTLSGPRGAQHPLEIITLHPSHAHAQVLFAAPTATLLLVFKTAPDTDASYQSNEKQGVWTAVRSFASALSQIGL</sequence>
<dbReference type="EMBL" id="CM003148">
    <property type="protein sequence ID" value="KIS68518.1"/>
    <property type="molecule type" value="Genomic_DNA"/>
</dbReference>
<dbReference type="VEuPathDB" id="FungiDB:UMAG_11505"/>
<feature type="region of interest" description="Disordered" evidence="1">
    <location>
        <begin position="1"/>
        <end position="37"/>
    </location>
</feature>
<dbReference type="RefSeq" id="XP_011390108.1">
    <property type="nucleotide sequence ID" value="XM_011391806.1"/>
</dbReference>
<reference evidence="2 3" key="1">
    <citation type="journal article" date="2006" name="Nature">
        <title>Insights from the genome of the biotrophic fungal plant pathogen Ustilago maydis.</title>
        <authorList>
            <person name="Kamper J."/>
            <person name="Kahmann R."/>
            <person name="Bolker M."/>
            <person name="Ma L.J."/>
            <person name="Brefort T."/>
            <person name="Saville B.J."/>
            <person name="Banuett F."/>
            <person name="Kronstad J.W."/>
            <person name="Gold S.E."/>
            <person name="Muller O."/>
            <person name="Perlin M.H."/>
            <person name="Wosten H.A."/>
            <person name="de Vries R."/>
            <person name="Ruiz-Herrera J."/>
            <person name="Reynaga-Pena C.G."/>
            <person name="Snetselaar K."/>
            <person name="McCann M."/>
            <person name="Perez-Martin J."/>
            <person name="Feldbrugge M."/>
            <person name="Basse C.W."/>
            <person name="Steinberg G."/>
            <person name="Ibeas J.I."/>
            <person name="Holloman W."/>
            <person name="Guzman P."/>
            <person name="Farman M."/>
            <person name="Stajich J.E."/>
            <person name="Sentandreu R."/>
            <person name="Gonzalez-Prieto J.M."/>
            <person name="Kennell J.C."/>
            <person name="Molina L."/>
            <person name="Schirawski J."/>
            <person name="Mendoza-Mendoza A."/>
            <person name="Greilinger D."/>
            <person name="Munch K."/>
            <person name="Rossel N."/>
            <person name="Scherer M."/>
            <person name="Vranes M."/>
            <person name="Ladendorf O."/>
            <person name="Vincon V."/>
            <person name="Fuchs U."/>
            <person name="Sandrock B."/>
            <person name="Meng S."/>
            <person name="Ho E.C."/>
            <person name="Cahill M.J."/>
            <person name="Boyce K.J."/>
            <person name="Klose J."/>
            <person name="Klosterman S.J."/>
            <person name="Deelstra H.J."/>
            <person name="Ortiz-Castellanos L."/>
            <person name="Li W."/>
            <person name="Sanchez-Alonso P."/>
            <person name="Schreier P.H."/>
            <person name="Hauser-Hahn I."/>
            <person name="Vaupel M."/>
            <person name="Koopmann E."/>
            <person name="Friedrich G."/>
            <person name="Voss H."/>
            <person name="Schluter T."/>
            <person name="Margolis J."/>
            <person name="Platt D."/>
            <person name="Swimmer C."/>
            <person name="Gnirke A."/>
            <person name="Chen F."/>
            <person name="Vysotskaia V."/>
            <person name="Mannhaupt G."/>
            <person name="Guldener U."/>
            <person name="Munsterkotter M."/>
            <person name="Haase D."/>
            <person name="Oesterheld M."/>
            <person name="Mewes H.W."/>
            <person name="Mauceli E.W."/>
            <person name="DeCaprio D."/>
            <person name="Wade C.M."/>
            <person name="Butler J."/>
            <person name="Young S."/>
            <person name="Jaffe D.B."/>
            <person name="Calvo S."/>
            <person name="Nusbaum C."/>
            <person name="Galagan J."/>
            <person name="Birren B.W."/>
        </authorList>
    </citation>
    <scope>NUCLEOTIDE SEQUENCE [LARGE SCALE GENOMIC DNA]</scope>
    <source>
        <strain evidence="3">DSM 14603 / FGSC 9021 / UM521</strain>
    </source>
</reference>
<name>A0A0D1CPK2_MYCMD</name>
<evidence type="ECO:0000313" key="2">
    <source>
        <dbReference type="EMBL" id="KIS68518.1"/>
    </source>
</evidence>
<gene>
    <name evidence="2" type="ORF">UMAG_11505</name>
</gene>
<keyword evidence="3" id="KW-1185">Reference proteome</keyword>
<dbReference type="AlphaFoldDB" id="A0A0D1CPK2"/>
<feature type="compositionally biased region" description="Polar residues" evidence="1">
    <location>
        <begin position="12"/>
        <end position="27"/>
    </location>
</feature>
<organism evidence="2 3">
    <name type="scientific">Mycosarcoma maydis</name>
    <name type="common">Corn smut fungus</name>
    <name type="synonym">Ustilago maydis</name>
    <dbReference type="NCBI Taxonomy" id="5270"/>
    <lineage>
        <taxon>Eukaryota</taxon>
        <taxon>Fungi</taxon>
        <taxon>Dikarya</taxon>
        <taxon>Basidiomycota</taxon>
        <taxon>Ustilaginomycotina</taxon>
        <taxon>Ustilaginomycetes</taxon>
        <taxon>Ustilaginales</taxon>
        <taxon>Ustilaginaceae</taxon>
        <taxon>Mycosarcoma</taxon>
    </lineage>
</organism>
<dbReference type="KEGG" id="uma:UMAG_11505"/>
<feature type="compositionally biased region" description="Basic and acidic residues" evidence="1">
    <location>
        <begin position="28"/>
        <end position="37"/>
    </location>
</feature>
<dbReference type="Proteomes" id="UP000000561">
    <property type="component" value="Chromosome 9"/>
</dbReference>
<evidence type="ECO:0000256" key="1">
    <source>
        <dbReference type="SAM" id="MobiDB-lite"/>
    </source>
</evidence>
<accession>A0A0D1CPK2</accession>
<proteinExistence type="predicted"/>
<feature type="compositionally biased region" description="Basic and acidic residues" evidence="1">
    <location>
        <begin position="1"/>
        <end position="11"/>
    </location>
</feature>
<dbReference type="GeneID" id="23567380"/>
<evidence type="ECO:0000313" key="3">
    <source>
        <dbReference type="Proteomes" id="UP000000561"/>
    </source>
</evidence>